<dbReference type="AlphaFoldDB" id="A0A916LJ01"/>
<evidence type="ECO:0000313" key="10">
    <source>
        <dbReference type="EMBL" id="CUS99901.1"/>
    </source>
</evidence>
<protein>
    <recommendedName>
        <fullName evidence="8">Transport permease protein</fullName>
    </recommendedName>
</protein>
<accession>A0A916LJ01</accession>
<feature type="domain" description="ABC transmembrane type-2" evidence="9">
    <location>
        <begin position="128"/>
        <end position="371"/>
    </location>
</feature>
<keyword evidence="4 8" id="KW-1003">Cell membrane</keyword>
<dbReference type="InterPro" id="IPR013525">
    <property type="entry name" value="ABC2_TM"/>
</dbReference>
<feature type="transmembrane region" description="Helical" evidence="8">
    <location>
        <begin position="290"/>
        <end position="310"/>
    </location>
</feature>
<dbReference type="PROSITE" id="PS51012">
    <property type="entry name" value="ABC_TM2"/>
    <property type="match status" value="1"/>
</dbReference>
<evidence type="ECO:0000256" key="5">
    <source>
        <dbReference type="ARBA" id="ARBA00022692"/>
    </source>
</evidence>
<evidence type="ECO:0000259" key="9">
    <source>
        <dbReference type="PROSITE" id="PS51012"/>
    </source>
</evidence>
<evidence type="ECO:0000256" key="1">
    <source>
        <dbReference type="ARBA" id="ARBA00004651"/>
    </source>
</evidence>
<evidence type="ECO:0000313" key="11">
    <source>
        <dbReference type="Proteomes" id="UP000243105"/>
    </source>
</evidence>
<evidence type="ECO:0000256" key="4">
    <source>
        <dbReference type="ARBA" id="ARBA00022475"/>
    </source>
</evidence>
<comment type="caution">
    <text evidence="10">The sequence shown here is derived from an EMBL/GenBank/DDBJ whole genome shotgun (WGS) entry which is preliminary data.</text>
</comment>
<keyword evidence="7 8" id="KW-0472">Membrane</keyword>
<keyword evidence="5 8" id="KW-0812">Transmembrane</keyword>
<dbReference type="PANTHER" id="PTHR30294">
    <property type="entry name" value="MEMBRANE COMPONENT OF ABC TRANSPORTER YHHJ-RELATED"/>
    <property type="match status" value="1"/>
</dbReference>
<proteinExistence type="inferred from homology"/>
<evidence type="ECO:0000256" key="6">
    <source>
        <dbReference type="ARBA" id="ARBA00022989"/>
    </source>
</evidence>
<dbReference type="PANTHER" id="PTHR30294:SF29">
    <property type="entry name" value="MULTIDRUG ABC TRANSPORTER PERMEASE YBHS-RELATED"/>
    <property type="match status" value="1"/>
</dbReference>
<name>A0A916LJ01_KRYT1</name>
<dbReference type="Proteomes" id="UP000243105">
    <property type="component" value="Unassembled WGS sequence"/>
</dbReference>
<dbReference type="RefSeq" id="WP_072263757.1">
    <property type="nucleotide sequence ID" value="NZ_CZVV01000031.1"/>
</dbReference>
<dbReference type="GO" id="GO:0043190">
    <property type="term" value="C:ATP-binding cassette (ABC) transporter complex"/>
    <property type="evidence" value="ECO:0007669"/>
    <property type="project" value="InterPro"/>
</dbReference>
<sequence>MFRIFTIFRKEISQIRRNRLLVGIMIVAPVLQLLILGYAATFEVKNVRIAILDEDRSKLTRTIEDALNSSETFDIALYLENLKQIDEVLKKGKADVVVIFKNGFEKSIIKSEKIELPIIIDGTNSNSATIAMGFMSSVIMDKFISIVENKLSNFGIKFIPLCEPEVRIWFNPEIRSTSFMVPGLIGMILITVTLIMTSMTMVREKEQGTVELLLVTPIKTYELLLGKILPFILIGLFDAIAVILVGKFWFRVPLRGDVFLLFVSTFVFLLTTLGLGIFSSVISKTQQQALMTAYFFAMPNIVLSGFVFPVESMPPLIKFITNFIPLKYFLIILRGIFLRGAGVEVLYPQILILLGFGVFIFSFSVFKFRKYLG</sequence>
<dbReference type="InterPro" id="IPR051449">
    <property type="entry name" value="ABC-2_transporter_component"/>
</dbReference>
<feature type="transmembrane region" description="Helical" evidence="8">
    <location>
        <begin position="223"/>
        <end position="246"/>
    </location>
</feature>
<reference evidence="10 11" key="1">
    <citation type="submission" date="2015-11" db="EMBL/GenBank/DDBJ databases">
        <authorList>
            <person name="Varghese N."/>
        </authorList>
    </citation>
    <scope>NUCLEOTIDE SEQUENCE [LARGE SCALE GENOMIC DNA]</scope>
    <source>
        <strain evidence="10 11">JGI-25</strain>
    </source>
</reference>
<dbReference type="InterPro" id="IPR047817">
    <property type="entry name" value="ABC2_TM_bact-type"/>
</dbReference>
<dbReference type="GO" id="GO:0140359">
    <property type="term" value="F:ABC-type transporter activity"/>
    <property type="evidence" value="ECO:0007669"/>
    <property type="project" value="InterPro"/>
</dbReference>
<keyword evidence="6 8" id="KW-1133">Transmembrane helix</keyword>
<organism evidence="10 11">
    <name type="scientific">Kryptobacter tengchongensis</name>
    <dbReference type="NCBI Taxonomy" id="1643429"/>
    <lineage>
        <taxon>Bacteria</taxon>
        <taxon>Pseudomonadati</taxon>
        <taxon>Candidatus Kryptoniota</taxon>
        <taxon>Candidatus Kryptobacter</taxon>
    </lineage>
</organism>
<comment type="similarity">
    <text evidence="2 8">Belongs to the ABC-2 integral membrane protein family.</text>
</comment>
<evidence type="ECO:0000256" key="2">
    <source>
        <dbReference type="ARBA" id="ARBA00007783"/>
    </source>
</evidence>
<feature type="transmembrane region" description="Helical" evidence="8">
    <location>
        <begin position="316"/>
        <end position="333"/>
    </location>
</feature>
<feature type="transmembrane region" description="Helical" evidence="8">
    <location>
        <begin position="179"/>
        <end position="202"/>
    </location>
</feature>
<keyword evidence="3 8" id="KW-0813">Transport</keyword>
<dbReference type="Pfam" id="PF12698">
    <property type="entry name" value="ABC2_membrane_3"/>
    <property type="match status" value="1"/>
</dbReference>
<dbReference type="PRINTS" id="PR00164">
    <property type="entry name" value="ABC2TRNSPORT"/>
</dbReference>
<dbReference type="EMBL" id="CZVV01000031">
    <property type="protein sequence ID" value="CUS99901.1"/>
    <property type="molecule type" value="Genomic_DNA"/>
</dbReference>
<feature type="transmembrane region" description="Helical" evidence="8">
    <location>
        <begin position="20"/>
        <end position="40"/>
    </location>
</feature>
<evidence type="ECO:0000256" key="8">
    <source>
        <dbReference type="RuleBase" id="RU361157"/>
    </source>
</evidence>
<evidence type="ECO:0000256" key="3">
    <source>
        <dbReference type="ARBA" id="ARBA00022448"/>
    </source>
</evidence>
<dbReference type="Gene3D" id="3.40.1710.10">
    <property type="entry name" value="abc type-2 transporter like domain"/>
    <property type="match status" value="1"/>
</dbReference>
<feature type="transmembrane region" description="Helical" evidence="8">
    <location>
        <begin position="345"/>
        <end position="366"/>
    </location>
</feature>
<feature type="transmembrane region" description="Helical" evidence="8">
    <location>
        <begin position="258"/>
        <end position="278"/>
    </location>
</feature>
<gene>
    <name evidence="10" type="ORF">JGI25_00649</name>
</gene>
<dbReference type="InterPro" id="IPR000412">
    <property type="entry name" value="ABC_2_transport"/>
</dbReference>
<evidence type="ECO:0000256" key="7">
    <source>
        <dbReference type="ARBA" id="ARBA00023136"/>
    </source>
</evidence>
<comment type="subcellular location">
    <subcellularLocation>
        <location evidence="1 8">Cell membrane</location>
        <topology evidence="1 8">Multi-pass membrane protein</topology>
    </subcellularLocation>
</comment>